<keyword evidence="3" id="KW-1185">Reference proteome</keyword>
<evidence type="ECO:0000256" key="1">
    <source>
        <dbReference type="SAM" id="MobiDB-lite"/>
    </source>
</evidence>
<name>A0A086TFI6_HAPC1</name>
<sequence>MSTVQDQPELYGSSPAKAMKLSTITDMETPPPSRRGSRDVLSEEGSFGHWKAQQQQQTPQTPPESTSGSPHINPAVRLPSLDEFDQGVEALARSYGPQSPWTAPATTLPGISQAAFGQKPLPQLQPYSPPDPAYSFHGYSGAEHLMHATSPQMGYPSPPPDCDQRHCNKKYTTEEGDFIIYAWHDKKKKWQTIQKEFAHIFGTKPERSVQGLQAWYYRMNQRIPVWDQDGWLVFNDEDEVEPRYVTIKCREREAVLKNEPLGLAQRYPERAIHYHWVDPEVKRQAQDWAAKRIKQYEERRERRKRKEQRRARL</sequence>
<proteinExistence type="predicted"/>
<dbReference type="STRING" id="857340.A0A086TFI6"/>
<protein>
    <submittedName>
        <fullName evidence="2">Uncharacterized protein</fullName>
    </submittedName>
</protein>
<gene>
    <name evidence="2" type="ORF">ACRE_010960</name>
</gene>
<evidence type="ECO:0000313" key="3">
    <source>
        <dbReference type="Proteomes" id="UP000029964"/>
    </source>
</evidence>
<dbReference type="Proteomes" id="UP000029964">
    <property type="component" value="Unassembled WGS sequence"/>
</dbReference>
<organism evidence="2 3">
    <name type="scientific">Hapsidospora chrysogenum (strain ATCC 11550 / CBS 779.69 / DSM 880 / IAM 14645 / JCM 23072 / IMI 49137)</name>
    <name type="common">Acremonium chrysogenum</name>
    <dbReference type="NCBI Taxonomy" id="857340"/>
    <lineage>
        <taxon>Eukaryota</taxon>
        <taxon>Fungi</taxon>
        <taxon>Dikarya</taxon>
        <taxon>Ascomycota</taxon>
        <taxon>Pezizomycotina</taxon>
        <taxon>Sordariomycetes</taxon>
        <taxon>Hypocreomycetidae</taxon>
        <taxon>Hypocreales</taxon>
        <taxon>Bionectriaceae</taxon>
        <taxon>Hapsidospora</taxon>
    </lineage>
</organism>
<dbReference type="HOGENOM" id="CLU_054789_0_0_1"/>
<dbReference type="EMBL" id="JPKY01000005">
    <property type="protein sequence ID" value="KFH48118.1"/>
    <property type="molecule type" value="Genomic_DNA"/>
</dbReference>
<accession>A0A086TFI6</accession>
<dbReference type="AlphaFoldDB" id="A0A086TFI6"/>
<feature type="region of interest" description="Disordered" evidence="1">
    <location>
        <begin position="1"/>
        <end position="77"/>
    </location>
</feature>
<comment type="caution">
    <text evidence="2">The sequence shown here is derived from an EMBL/GenBank/DDBJ whole genome shotgun (WGS) entry which is preliminary data.</text>
</comment>
<dbReference type="OrthoDB" id="3921745at2759"/>
<evidence type="ECO:0000313" key="2">
    <source>
        <dbReference type="EMBL" id="KFH48118.1"/>
    </source>
</evidence>
<reference evidence="3" key="1">
    <citation type="journal article" date="2014" name="Genome Announc.">
        <title>Genome sequence and annotation of Acremonium chrysogenum, producer of the beta-lactam antibiotic cephalosporin C.</title>
        <authorList>
            <person name="Terfehr D."/>
            <person name="Dahlmann T.A."/>
            <person name="Specht T."/>
            <person name="Zadra I."/>
            <person name="Kuernsteiner H."/>
            <person name="Kueck U."/>
        </authorList>
    </citation>
    <scope>NUCLEOTIDE SEQUENCE [LARGE SCALE GENOMIC DNA]</scope>
    <source>
        <strain evidence="3">ATCC 11550 / CBS 779.69 / DSM 880 / IAM 14645 / JCM 23072 / IMI 49137</strain>
    </source>
</reference>